<gene>
    <name evidence="2" type="ORF">GPM918_LOCUS24950</name>
    <name evidence="3" type="ORF">SRO942_LOCUS24954</name>
</gene>
<feature type="region of interest" description="Disordered" evidence="1">
    <location>
        <begin position="354"/>
        <end position="422"/>
    </location>
</feature>
<sequence length="685" mass="79691">MPTWNPFGKPGAGAPPGTDNNFRTNQQPNQNINNNGYPIPVHNERSTTNTHQPLQPLPQNRPQTQFRLPIDDDLYKNSNFNDGHSLATTLTDQTKVPAAMRTNLLFGDVRFDDQVKTAKELERKQWLDDLKLQIEENKRQKITQKESERKQDILQEQIQPLLEKATHNHYQNRQQNGFSQQNLSPRSNGDKDKGEADKTNILGQPPQHSQPSSDIQKLNRHENVVKETYNKIVEASKMAEFDKRSQLIEKLKRGGHKVDKLQKTLPEIRSQNNNNTTTNSQQKTGDRLFGSNYESSTYNNSHYQHQNKMEPLNLHSDAHRRDEAVNTVDSTFRSDNSVQTDIKMQQNKQLFPFGREESDLPPQVPKHLLHHQRNKKSVRIKSLGDEQEQQQQQPNRNRRSSASFRTPEAENNSGDTLSQFSSRDLVHRPKWNYQNPEYRQYVPNSKRDPFYEQRQRTKHLENGSYENIDDVQKQTSYNRWNSDSELIHQQRKTNQQPSQTQNRTRSTILRNNNQKDKDESIMNLLKGTDGIKQHHQHQHQHQEAFVTNDKNNNDDLNYDNVSLDKYENYVPYTRTDEILDPSKAYSPVPNSRQSSAQQQNTRNKTKNSQQSQNNYGLTAQYNADTQRYNNDHNHSEWNNSSRSSAAPYPLPPSRQEHILQQLSAIKENLVRRQKELTSSINGIPV</sequence>
<feature type="compositionally biased region" description="Low complexity" evidence="1">
    <location>
        <begin position="25"/>
        <end position="35"/>
    </location>
</feature>
<dbReference type="EMBL" id="CAJOBC010009502">
    <property type="protein sequence ID" value="CAF3989363.1"/>
    <property type="molecule type" value="Genomic_DNA"/>
</dbReference>
<reference evidence="2" key="1">
    <citation type="submission" date="2021-02" db="EMBL/GenBank/DDBJ databases">
        <authorList>
            <person name="Nowell W R."/>
        </authorList>
    </citation>
    <scope>NUCLEOTIDE SEQUENCE</scope>
</reference>
<dbReference type="EMBL" id="CAJNOQ010009498">
    <property type="protein sequence ID" value="CAF1226414.1"/>
    <property type="molecule type" value="Genomic_DNA"/>
</dbReference>
<feature type="compositionally biased region" description="Low complexity" evidence="1">
    <location>
        <begin position="52"/>
        <end position="61"/>
    </location>
</feature>
<dbReference type="GO" id="GO:0008017">
    <property type="term" value="F:microtubule binding"/>
    <property type="evidence" value="ECO:0007669"/>
    <property type="project" value="TreeGrafter"/>
</dbReference>
<feature type="compositionally biased region" description="Polar residues" evidence="1">
    <location>
        <begin position="400"/>
        <end position="422"/>
    </location>
</feature>
<dbReference type="OrthoDB" id="10042846at2759"/>
<feature type="region of interest" description="Disordered" evidence="1">
    <location>
        <begin position="1"/>
        <end position="61"/>
    </location>
</feature>
<evidence type="ECO:0000313" key="2">
    <source>
        <dbReference type="EMBL" id="CAF1226414.1"/>
    </source>
</evidence>
<accession>A0A814Y7D1</accession>
<dbReference type="AlphaFoldDB" id="A0A814Y7D1"/>
<feature type="region of interest" description="Disordered" evidence="1">
    <location>
        <begin position="488"/>
        <end position="518"/>
    </location>
</feature>
<dbReference type="PANTHER" id="PTHR22736">
    <property type="entry name" value="COILED-COIL DOMAIN-CONTAINING PROTEIN 66"/>
    <property type="match status" value="1"/>
</dbReference>
<feature type="region of interest" description="Disordered" evidence="1">
    <location>
        <begin position="262"/>
        <end position="299"/>
    </location>
</feature>
<feature type="region of interest" description="Disordered" evidence="1">
    <location>
        <begin position="531"/>
        <end position="559"/>
    </location>
</feature>
<feature type="compositionally biased region" description="Basic residues" evidence="1">
    <location>
        <begin position="367"/>
        <end position="379"/>
    </location>
</feature>
<dbReference type="Proteomes" id="UP000663829">
    <property type="component" value="Unassembled WGS sequence"/>
</dbReference>
<feature type="compositionally biased region" description="Polar residues" evidence="1">
    <location>
        <begin position="206"/>
        <end position="216"/>
    </location>
</feature>
<feature type="compositionally biased region" description="Polar residues" evidence="1">
    <location>
        <begin position="588"/>
        <end position="602"/>
    </location>
</feature>
<dbReference type="InterPro" id="IPR039183">
    <property type="entry name" value="CCD66"/>
</dbReference>
<feature type="region of interest" description="Disordered" evidence="1">
    <location>
        <begin position="575"/>
        <end position="614"/>
    </location>
</feature>
<feature type="compositionally biased region" description="Polar residues" evidence="1">
    <location>
        <begin position="492"/>
        <end position="512"/>
    </location>
</feature>
<name>A0A814Y7D1_9BILA</name>
<evidence type="ECO:0000313" key="3">
    <source>
        <dbReference type="EMBL" id="CAF3989363.1"/>
    </source>
</evidence>
<protein>
    <submittedName>
        <fullName evidence="2">Uncharacterized protein</fullName>
    </submittedName>
</protein>
<feature type="compositionally biased region" description="Low complexity" evidence="1">
    <location>
        <begin position="548"/>
        <end position="559"/>
    </location>
</feature>
<dbReference type="GO" id="GO:0005929">
    <property type="term" value="C:cilium"/>
    <property type="evidence" value="ECO:0007669"/>
    <property type="project" value="TreeGrafter"/>
</dbReference>
<dbReference type="GO" id="GO:0005874">
    <property type="term" value="C:microtubule"/>
    <property type="evidence" value="ECO:0007669"/>
    <property type="project" value="TreeGrafter"/>
</dbReference>
<keyword evidence="4" id="KW-1185">Reference proteome</keyword>
<evidence type="ECO:0000256" key="1">
    <source>
        <dbReference type="SAM" id="MobiDB-lite"/>
    </source>
</evidence>
<feature type="compositionally biased region" description="Polar residues" evidence="1">
    <location>
        <begin position="174"/>
        <end position="187"/>
    </location>
</feature>
<evidence type="ECO:0000313" key="4">
    <source>
        <dbReference type="Proteomes" id="UP000663829"/>
    </source>
</evidence>
<dbReference type="GO" id="GO:0060271">
    <property type="term" value="P:cilium assembly"/>
    <property type="evidence" value="ECO:0007669"/>
    <property type="project" value="TreeGrafter"/>
</dbReference>
<feature type="region of interest" description="Disordered" evidence="1">
    <location>
        <begin position="174"/>
        <end position="219"/>
    </location>
</feature>
<comment type="caution">
    <text evidence="2">The sequence shown here is derived from an EMBL/GenBank/DDBJ whole genome shotgun (WGS) entry which is preliminary data.</text>
</comment>
<organism evidence="2 4">
    <name type="scientific">Didymodactylos carnosus</name>
    <dbReference type="NCBI Taxonomy" id="1234261"/>
    <lineage>
        <taxon>Eukaryota</taxon>
        <taxon>Metazoa</taxon>
        <taxon>Spiralia</taxon>
        <taxon>Gnathifera</taxon>
        <taxon>Rotifera</taxon>
        <taxon>Eurotatoria</taxon>
        <taxon>Bdelloidea</taxon>
        <taxon>Philodinida</taxon>
        <taxon>Philodinidae</taxon>
        <taxon>Didymodactylos</taxon>
    </lineage>
</organism>
<feature type="region of interest" description="Disordered" evidence="1">
    <location>
        <begin position="627"/>
        <end position="652"/>
    </location>
</feature>
<feature type="compositionally biased region" description="Basic and acidic residues" evidence="1">
    <location>
        <begin position="188"/>
        <end position="198"/>
    </location>
</feature>
<dbReference type="PANTHER" id="PTHR22736:SF2">
    <property type="entry name" value="COILED-COIL DOMAIN-CONTAINING PROTEIN 66"/>
    <property type="match status" value="1"/>
</dbReference>
<proteinExistence type="predicted"/>
<feature type="compositionally biased region" description="Low complexity" evidence="1">
    <location>
        <begin position="270"/>
        <end position="282"/>
    </location>
</feature>
<dbReference type="Proteomes" id="UP000681722">
    <property type="component" value="Unassembled WGS sequence"/>
</dbReference>